<dbReference type="AlphaFoldDB" id="A0A0C1C122"/>
<feature type="binding site" evidence="10 13">
    <location>
        <position position="84"/>
    </location>
    <ligand>
        <name>a divalent metal cation</name>
        <dbReference type="ChEBI" id="CHEBI:60240"/>
    </ligand>
</feature>
<feature type="active site" description="Proton acceptor" evidence="10 12">
    <location>
        <position position="53"/>
    </location>
</feature>
<organism evidence="15 16">
    <name type="scientific">Parachlamydia acanthamoebae</name>
    <dbReference type="NCBI Taxonomy" id="83552"/>
    <lineage>
        <taxon>Bacteria</taxon>
        <taxon>Pseudomonadati</taxon>
        <taxon>Chlamydiota</taxon>
        <taxon>Chlamydiia</taxon>
        <taxon>Parachlamydiales</taxon>
        <taxon>Parachlamydiaceae</taxon>
        <taxon>Parachlamydia</taxon>
    </lineage>
</organism>
<dbReference type="GO" id="GO:0004750">
    <property type="term" value="F:D-ribulose-phosphate 3-epimerase activity"/>
    <property type="evidence" value="ECO:0007669"/>
    <property type="project" value="UniProtKB-UniRule"/>
</dbReference>
<dbReference type="CDD" id="cd00429">
    <property type="entry name" value="RPE"/>
    <property type="match status" value="1"/>
</dbReference>
<dbReference type="PIRSF" id="PIRSF001461">
    <property type="entry name" value="RPE"/>
    <property type="match status" value="1"/>
</dbReference>
<dbReference type="PROSITE" id="PS01085">
    <property type="entry name" value="RIBUL_P_3_EPIMER_1"/>
    <property type="match status" value="1"/>
</dbReference>
<evidence type="ECO:0000256" key="8">
    <source>
        <dbReference type="ARBA" id="ARBA00022723"/>
    </source>
</evidence>
<reference evidence="15 16" key="1">
    <citation type="journal article" date="2014" name="Mol. Biol. Evol.">
        <title>Massive expansion of Ubiquitination-related gene families within the Chlamydiae.</title>
        <authorList>
            <person name="Domman D."/>
            <person name="Collingro A."/>
            <person name="Lagkouvardos I."/>
            <person name="Gehre L."/>
            <person name="Weinmaier T."/>
            <person name="Rattei T."/>
            <person name="Subtil A."/>
            <person name="Horn M."/>
        </authorList>
    </citation>
    <scope>NUCLEOTIDE SEQUENCE [LARGE SCALE GENOMIC DNA]</scope>
    <source>
        <strain evidence="15 16">OEW1</strain>
    </source>
</reference>
<dbReference type="HAMAP" id="MF_02227">
    <property type="entry name" value="RPE"/>
    <property type="match status" value="1"/>
</dbReference>
<evidence type="ECO:0000256" key="2">
    <source>
        <dbReference type="ARBA" id="ARBA00001936"/>
    </source>
</evidence>
<dbReference type="EMBL" id="JSAM01000079">
    <property type="protein sequence ID" value="KIA77386.1"/>
    <property type="molecule type" value="Genomic_DNA"/>
</dbReference>
<comment type="caution">
    <text evidence="15">The sequence shown here is derived from an EMBL/GenBank/DDBJ whole genome shotgun (WGS) entry which is preliminary data.</text>
</comment>
<comment type="catalytic activity">
    <reaction evidence="1 10 11">
        <text>D-ribulose 5-phosphate = D-xylulose 5-phosphate</text>
        <dbReference type="Rhea" id="RHEA:13677"/>
        <dbReference type="ChEBI" id="CHEBI:57737"/>
        <dbReference type="ChEBI" id="CHEBI:58121"/>
        <dbReference type="EC" id="5.1.3.1"/>
    </reaction>
</comment>
<dbReference type="Pfam" id="PF00834">
    <property type="entry name" value="Ribul_P_3_epim"/>
    <property type="match status" value="1"/>
</dbReference>
<keyword evidence="10 11" id="KW-0119">Carbohydrate metabolism</keyword>
<comment type="cofactor">
    <cofactor evidence="3">
        <name>Co(2+)</name>
        <dbReference type="ChEBI" id="CHEBI:48828"/>
    </cofactor>
</comment>
<dbReference type="PATRIC" id="fig|83552.4.peg.1447"/>
<gene>
    <name evidence="10 15" type="primary">rpe</name>
    <name evidence="15" type="ORF">DB43_GJ00030</name>
</gene>
<evidence type="ECO:0000256" key="13">
    <source>
        <dbReference type="PIRSR" id="PIRSR001461-2"/>
    </source>
</evidence>
<comment type="similarity">
    <text evidence="6 10 11">Belongs to the ribulose-phosphate 3-epimerase family.</text>
</comment>
<comment type="cofactor">
    <cofactor evidence="2">
        <name>Mn(2+)</name>
        <dbReference type="ChEBI" id="CHEBI:29035"/>
    </cofactor>
</comment>
<dbReference type="GO" id="GO:0046872">
    <property type="term" value="F:metal ion binding"/>
    <property type="evidence" value="ECO:0007669"/>
    <property type="project" value="UniProtKB-UniRule"/>
</dbReference>
<protein>
    <recommendedName>
        <fullName evidence="7 10">Ribulose-phosphate 3-epimerase</fullName>
        <ecNumber evidence="7 10">5.1.3.1</ecNumber>
    </recommendedName>
</protein>
<comment type="cofactor">
    <cofactor evidence="10 13">
        <name>a divalent metal cation</name>
        <dbReference type="ChEBI" id="CHEBI:60240"/>
    </cofactor>
    <text evidence="10 13">Binds 1 divalent metal cation per subunit.</text>
</comment>
<dbReference type="Proteomes" id="UP000031307">
    <property type="component" value="Unassembled WGS sequence"/>
</dbReference>
<dbReference type="PANTHER" id="PTHR11749">
    <property type="entry name" value="RIBULOSE-5-PHOSPHATE-3-EPIMERASE"/>
    <property type="match status" value="1"/>
</dbReference>
<feature type="binding site" evidence="10 13">
    <location>
        <position position="51"/>
    </location>
    <ligand>
        <name>a divalent metal cation</name>
        <dbReference type="ChEBI" id="CHEBI:60240"/>
    </ligand>
</feature>
<dbReference type="GO" id="GO:0019323">
    <property type="term" value="P:pentose catabolic process"/>
    <property type="evidence" value="ECO:0007669"/>
    <property type="project" value="UniProtKB-UniRule"/>
</dbReference>
<dbReference type="NCBIfam" id="NF004076">
    <property type="entry name" value="PRK05581.1-4"/>
    <property type="match status" value="1"/>
</dbReference>
<evidence type="ECO:0000256" key="9">
    <source>
        <dbReference type="ARBA" id="ARBA00023235"/>
    </source>
</evidence>
<keyword evidence="9 10" id="KW-0413">Isomerase</keyword>
<keyword evidence="13" id="KW-0862">Zinc</keyword>
<feature type="binding site" evidence="10 14">
    <location>
        <begin position="160"/>
        <end position="163"/>
    </location>
    <ligand>
        <name>substrate</name>
    </ligand>
</feature>
<evidence type="ECO:0000256" key="11">
    <source>
        <dbReference type="PIRNR" id="PIRNR001461"/>
    </source>
</evidence>
<dbReference type="GO" id="GO:0005737">
    <property type="term" value="C:cytoplasm"/>
    <property type="evidence" value="ECO:0007669"/>
    <property type="project" value="UniProtKB-ARBA"/>
</dbReference>
<evidence type="ECO:0000256" key="6">
    <source>
        <dbReference type="ARBA" id="ARBA00009541"/>
    </source>
</evidence>
<feature type="binding site" evidence="10 14">
    <location>
        <begin position="232"/>
        <end position="233"/>
    </location>
    <ligand>
        <name>substrate</name>
    </ligand>
</feature>
<comment type="cofactor">
    <cofactor evidence="5">
        <name>Fe(2+)</name>
        <dbReference type="ChEBI" id="CHEBI:29033"/>
    </cofactor>
</comment>
<comment type="pathway">
    <text evidence="10">Carbohydrate degradation.</text>
</comment>
<feature type="binding site" evidence="14">
    <location>
        <position position="212"/>
    </location>
    <ligand>
        <name>substrate</name>
    </ligand>
</feature>
<evidence type="ECO:0000256" key="10">
    <source>
        <dbReference type="HAMAP-Rule" id="MF_02227"/>
    </source>
</evidence>
<dbReference type="SUPFAM" id="SSF51366">
    <property type="entry name" value="Ribulose-phoshate binding barrel"/>
    <property type="match status" value="1"/>
</dbReference>
<dbReference type="EC" id="5.1.3.1" evidence="7 10"/>
<dbReference type="GO" id="GO:0006098">
    <property type="term" value="P:pentose-phosphate shunt"/>
    <property type="evidence" value="ECO:0007669"/>
    <property type="project" value="UniProtKB-UniRule"/>
</dbReference>
<proteinExistence type="inferred from homology"/>
<evidence type="ECO:0000256" key="3">
    <source>
        <dbReference type="ARBA" id="ARBA00001941"/>
    </source>
</evidence>
<comment type="function">
    <text evidence="10">Catalyzes the reversible epimerization of D-ribulose 5-phosphate to D-xylulose 5-phosphate.</text>
</comment>
<keyword evidence="8 10" id="KW-0479">Metal-binding</keyword>
<accession>A0A0C1C122</accession>
<feature type="binding site" evidence="10 14">
    <location>
        <position position="26"/>
    </location>
    <ligand>
        <name>substrate</name>
    </ligand>
</feature>
<dbReference type="NCBIfam" id="TIGR01163">
    <property type="entry name" value="rpe"/>
    <property type="match status" value="1"/>
</dbReference>
<name>A0A0C1C122_9BACT</name>
<keyword evidence="13" id="KW-0464">Manganese</keyword>
<evidence type="ECO:0000256" key="5">
    <source>
        <dbReference type="ARBA" id="ARBA00001954"/>
    </source>
</evidence>
<evidence type="ECO:0000313" key="15">
    <source>
        <dbReference type="EMBL" id="KIA77386.1"/>
    </source>
</evidence>
<feature type="active site" description="Proton donor" evidence="10 12">
    <location>
        <position position="210"/>
    </location>
</feature>
<evidence type="ECO:0000256" key="1">
    <source>
        <dbReference type="ARBA" id="ARBA00001782"/>
    </source>
</evidence>
<keyword evidence="13" id="KW-0170">Cobalt</keyword>
<dbReference type="InterPro" id="IPR011060">
    <property type="entry name" value="RibuloseP-bd_barrel"/>
</dbReference>
<dbReference type="FunFam" id="3.20.20.70:FF:000004">
    <property type="entry name" value="Ribulose-phosphate 3-epimerase"/>
    <property type="match status" value="1"/>
</dbReference>
<evidence type="ECO:0000256" key="4">
    <source>
        <dbReference type="ARBA" id="ARBA00001947"/>
    </source>
</evidence>
<dbReference type="PROSITE" id="PS01086">
    <property type="entry name" value="RIBUL_P_3_EPIMER_2"/>
    <property type="match status" value="1"/>
</dbReference>
<dbReference type="Gene3D" id="3.20.20.70">
    <property type="entry name" value="Aldolase class I"/>
    <property type="match status" value="1"/>
</dbReference>
<comment type="cofactor">
    <cofactor evidence="4">
        <name>Zn(2+)</name>
        <dbReference type="ChEBI" id="CHEBI:29105"/>
    </cofactor>
</comment>
<feature type="binding site" evidence="10 14">
    <location>
        <position position="84"/>
    </location>
    <ligand>
        <name>substrate</name>
    </ligand>
</feature>
<sequence>MTVVKLYTLLRVSLPMKNHSLKIAPSILSADFGRMADEALRLEDAGADFIHIDIMDGNFVPNLTMGPKMVAAINRATSVFLDVHLMVYHPFDYIERFVEAGADMLTFHFEATEDVEETLAYIRKCNIKAGLAFSPETSLSMIPKYLDKCDMILLMTVNPGFGGQEFMPEVLEKVEFTRDICNKLNICEGGKYAPEGADPATIKPFLIEVDGGINPQTAELCVNAGANVLVSGSYLFNAPDLKTAVESLRVKQ</sequence>
<evidence type="ECO:0000313" key="16">
    <source>
        <dbReference type="Proteomes" id="UP000031307"/>
    </source>
</evidence>
<evidence type="ECO:0000256" key="12">
    <source>
        <dbReference type="PIRSR" id="PIRSR001461-1"/>
    </source>
</evidence>
<evidence type="ECO:0000256" key="7">
    <source>
        <dbReference type="ARBA" id="ARBA00013188"/>
    </source>
</evidence>
<feature type="binding site" evidence="10 13">
    <location>
        <position position="210"/>
    </location>
    <ligand>
        <name>a divalent metal cation</name>
        <dbReference type="ChEBI" id="CHEBI:60240"/>
    </ligand>
</feature>
<dbReference type="InterPro" id="IPR013785">
    <property type="entry name" value="Aldolase_TIM"/>
</dbReference>
<evidence type="ECO:0000256" key="14">
    <source>
        <dbReference type="PIRSR" id="PIRSR001461-3"/>
    </source>
</evidence>
<dbReference type="InterPro" id="IPR026019">
    <property type="entry name" value="Ribul_P_3_epim"/>
</dbReference>
<feature type="binding site" evidence="10 13">
    <location>
        <position position="53"/>
    </location>
    <ligand>
        <name>a divalent metal cation</name>
        <dbReference type="ChEBI" id="CHEBI:60240"/>
    </ligand>
</feature>
<feature type="binding site" evidence="10">
    <location>
        <begin position="210"/>
        <end position="212"/>
    </location>
    <ligand>
        <name>substrate</name>
    </ligand>
</feature>
<dbReference type="InterPro" id="IPR000056">
    <property type="entry name" value="Ribul_P_3_epim-like"/>
</dbReference>